<dbReference type="PROSITE" id="PS50089">
    <property type="entry name" value="ZF_RING_2"/>
    <property type="match status" value="1"/>
</dbReference>
<evidence type="ECO:0000256" key="11">
    <source>
        <dbReference type="ARBA" id="ARBA00023136"/>
    </source>
</evidence>
<dbReference type="EC" id="2.3.2.27" evidence="3"/>
<protein>
    <recommendedName>
        <fullName evidence="3">RING-type E3 ubiquitin transferase</fullName>
        <ecNumber evidence="3">2.3.2.27</ecNumber>
    </recommendedName>
</protein>
<gene>
    <name evidence="14" type="ORF">Pmar_PMAR015561</name>
</gene>
<dbReference type="GO" id="GO:0016567">
    <property type="term" value="P:protein ubiquitination"/>
    <property type="evidence" value="ECO:0007669"/>
    <property type="project" value="TreeGrafter"/>
</dbReference>
<keyword evidence="10" id="KW-1133">Transmembrane helix</keyword>
<dbReference type="Proteomes" id="UP000007800">
    <property type="component" value="Unassembled WGS sequence"/>
</dbReference>
<evidence type="ECO:0000256" key="8">
    <source>
        <dbReference type="ARBA" id="ARBA00022786"/>
    </source>
</evidence>
<keyword evidence="7 12" id="KW-0863">Zinc-finger</keyword>
<dbReference type="GO" id="GO:0061630">
    <property type="term" value="F:ubiquitin protein ligase activity"/>
    <property type="evidence" value="ECO:0007669"/>
    <property type="project" value="UniProtKB-EC"/>
</dbReference>
<dbReference type="SUPFAM" id="SSF57850">
    <property type="entry name" value="RING/U-box"/>
    <property type="match status" value="1"/>
</dbReference>
<dbReference type="GO" id="GO:0016020">
    <property type="term" value="C:membrane"/>
    <property type="evidence" value="ECO:0007669"/>
    <property type="project" value="UniProtKB-SubCell"/>
</dbReference>
<keyword evidence="6" id="KW-0479">Metal-binding</keyword>
<dbReference type="SMART" id="SM00184">
    <property type="entry name" value="RING"/>
    <property type="match status" value="1"/>
</dbReference>
<evidence type="ECO:0000256" key="6">
    <source>
        <dbReference type="ARBA" id="ARBA00022723"/>
    </source>
</evidence>
<dbReference type="GO" id="GO:0006511">
    <property type="term" value="P:ubiquitin-dependent protein catabolic process"/>
    <property type="evidence" value="ECO:0007669"/>
    <property type="project" value="TreeGrafter"/>
</dbReference>
<keyword evidence="8" id="KW-0833">Ubl conjugation pathway</keyword>
<keyword evidence="11" id="KW-0472">Membrane</keyword>
<dbReference type="Gene3D" id="3.30.40.10">
    <property type="entry name" value="Zinc/RING finger domain, C3HC4 (zinc finger)"/>
    <property type="match status" value="1"/>
</dbReference>
<dbReference type="AlphaFoldDB" id="C5KUG7"/>
<accession>C5KUG7</accession>
<dbReference type="InterPro" id="IPR013083">
    <property type="entry name" value="Znf_RING/FYVE/PHD"/>
</dbReference>
<comment type="catalytic activity">
    <reaction evidence="1">
        <text>S-ubiquitinyl-[E2 ubiquitin-conjugating enzyme]-L-cysteine + [acceptor protein]-L-lysine = [E2 ubiquitin-conjugating enzyme]-L-cysteine + N(6)-ubiquitinyl-[acceptor protein]-L-lysine.</text>
        <dbReference type="EC" id="2.3.2.27"/>
    </reaction>
</comment>
<sequence>MGYCTISFQHSLSSVSKMNEPNVIEYLRLHTSPEVEIRTDLECAICLEGYNPVTREFPRSWAARLRCGHTYHHDCIAAWLKKDGSCPLCRHNVSGRSTVRTWSLT</sequence>
<reference evidence="14 15" key="1">
    <citation type="submission" date="2008-07" db="EMBL/GenBank/DDBJ databases">
        <authorList>
            <person name="El-Sayed N."/>
            <person name="Caler E."/>
            <person name="Inman J."/>
            <person name="Amedeo P."/>
            <person name="Hass B."/>
            <person name="Wortman J."/>
        </authorList>
    </citation>
    <scope>NUCLEOTIDE SEQUENCE [LARGE SCALE GENOMIC DNA]</scope>
    <source>
        <strain evidence="15">ATCC 50983 / TXsc</strain>
    </source>
</reference>
<evidence type="ECO:0000256" key="7">
    <source>
        <dbReference type="ARBA" id="ARBA00022771"/>
    </source>
</evidence>
<name>C5KUG7_PERM5</name>
<dbReference type="InParanoid" id="C5KUG7"/>
<comment type="subcellular location">
    <subcellularLocation>
        <location evidence="2">Membrane</location>
        <topology evidence="2">Multi-pass membrane protein</topology>
    </subcellularLocation>
</comment>
<keyword evidence="4" id="KW-0808">Transferase</keyword>
<evidence type="ECO:0000256" key="5">
    <source>
        <dbReference type="ARBA" id="ARBA00022692"/>
    </source>
</evidence>
<feature type="domain" description="RING-type" evidence="13">
    <location>
        <begin position="43"/>
        <end position="90"/>
    </location>
</feature>
<proteinExistence type="predicted"/>
<evidence type="ECO:0000256" key="3">
    <source>
        <dbReference type="ARBA" id="ARBA00012483"/>
    </source>
</evidence>
<evidence type="ECO:0000256" key="9">
    <source>
        <dbReference type="ARBA" id="ARBA00022833"/>
    </source>
</evidence>
<dbReference type="GeneID" id="9060532"/>
<dbReference type="PANTHER" id="PTHR45977">
    <property type="entry name" value="TARGET OF ERK KINASE MPK-1"/>
    <property type="match status" value="1"/>
</dbReference>
<evidence type="ECO:0000313" key="15">
    <source>
        <dbReference type="Proteomes" id="UP000007800"/>
    </source>
</evidence>
<dbReference type="Pfam" id="PF13639">
    <property type="entry name" value="zf-RING_2"/>
    <property type="match status" value="1"/>
</dbReference>
<dbReference type="EMBL" id="GG676258">
    <property type="protein sequence ID" value="EER11854.1"/>
    <property type="molecule type" value="Genomic_DNA"/>
</dbReference>
<dbReference type="GO" id="GO:0008270">
    <property type="term" value="F:zinc ion binding"/>
    <property type="evidence" value="ECO:0007669"/>
    <property type="project" value="UniProtKB-KW"/>
</dbReference>
<organism evidence="15">
    <name type="scientific">Perkinsus marinus (strain ATCC 50983 / TXsc)</name>
    <dbReference type="NCBI Taxonomy" id="423536"/>
    <lineage>
        <taxon>Eukaryota</taxon>
        <taxon>Sar</taxon>
        <taxon>Alveolata</taxon>
        <taxon>Perkinsozoa</taxon>
        <taxon>Perkinsea</taxon>
        <taxon>Perkinsida</taxon>
        <taxon>Perkinsidae</taxon>
        <taxon>Perkinsus</taxon>
    </lineage>
</organism>
<evidence type="ECO:0000259" key="13">
    <source>
        <dbReference type="PROSITE" id="PS50089"/>
    </source>
</evidence>
<evidence type="ECO:0000256" key="12">
    <source>
        <dbReference type="PROSITE-ProRule" id="PRU00175"/>
    </source>
</evidence>
<keyword evidence="9" id="KW-0862">Zinc</keyword>
<evidence type="ECO:0000256" key="10">
    <source>
        <dbReference type="ARBA" id="ARBA00022989"/>
    </source>
</evidence>
<evidence type="ECO:0000256" key="4">
    <source>
        <dbReference type="ARBA" id="ARBA00022679"/>
    </source>
</evidence>
<dbReference type="OrthoDB" id="21204at2759"/>
<dbReference type="InterPro" id="IPR001841">
    <property type="entry name" value="Znf_RING"/>
</dbReference>
<keyword evidence="15" id="KW-1185">Reference proteome</keyword>
<dbReference type="PANTHER" id="PTHR45977:SF4">
    <property type="entry name" value="RING-TYPE DOMAIN-CONTAINING PROTEIN"/>
    <property type="match status" value="1"/>
</dbReference>
<keyword evidence="5" id="KW-0812">Transmembrane</keyword>
<evidence type="ECO:0000256" key="1">
    <source>
        <dbReference type="ARBA" id="ARBA00000900"/>
    </source>
</evidence>
<dbReference type="RefSeq" id="XP_002780059.1">
    <property type="nucleotide sequence ID" value="XM_002780013.1"/>
</dbReference>
<evidence type="ECO:0000256" key="2">
    <source>
        <dbReference type="ARBA" id="ARBA00004141"/>
    </source>
</evidence>
<evidence type="ECO:0000313" key="14">
    <source>
        <dbReference type="EMBL" id="EER11854.1"/>
    </source>
</evidence>